<name>A0AAU9CWP8_9LACO</name>
<sequence>MIKSVNLRKTKKTLFDGLEPEYLNYGHEYSCPFCSNKIESKVIESKSFCKLDEDGKCEVISLISGLDSGNNSYNGLGFVYNFAKCSNQHDFLIVSANGEFQPARYMVIHLGIFEIMKRYDKYDELYLLEAIQDAGLKNVQVIASDEIRQKMIDKFVDFSLNKSDDRIFLNFKEPTNVYYENSYCLQVLRNNPQKGKFYMFAEESKSCLVLNNWGEVIEILENLPYMNVYVLDELLSYVISVTEEDNMVFTGIELNEKFRNHKE</sequence>
<keyword evidence="2" id="KW-1185">Reference proteome</keyword>
<dbReference type="RefSeq" id="WP_317697362.1">
    <property type="nucleotide sequence ID" value="NZ_AP026801.1"/>
</dbReference>
<accession>A0AAU9CWP8</accession>
<dbReference type="KEGG" id="xak:KIMC2_03410"/>
<evidence type="ECO:0000313" key="1">
    <source>
        <dbReference type="EMBL" id="BDR55779.1"/>
    </source>
</evidence>
<reference evidence="1 2" key="1">
    <citation type="journal article" date="2023" name="Microbiol. Spectr.">
        <title>Symbiosis of Carpenter Bees with Uncharacterized Lactic Acid Bacteria Showing NAD Auxotrophy.</title>
        <authorList>
            <person name="Kawasaki S."/>
            <person name="Ozawa K."/>
            <person name="Mori T."/>
            <person name="Yamamoto A."/>
            <person name="Ito M."/>
            <person name="Ohkuma M."/>
            <person name="Sakamoto M."/>
            <person name="Matsutani M."/>
        </authorList>
    </citation>
    <scope>NUCLEOTIDE SEQUENCE [LARGE SCALE GENOMIC DNA]</scope>
    <source>
        <strain evidence="1 2">KimC2</strain>
    </source>
</reference>
<organism evidence="1 2">
    <name type="scientific">Xylocopilactobacillus apis</name>
    <dbReference type="NCBI Taxonomy" id="2932183"/>
    <lineage>
        <taxon>Bacteria</taxon>
        <taxon>Bacillati</taxon>
        <taxon>Bacillota</taxon>
        <taxon>Bacilli</taxon>
        <taxon>Lactobacillales</taxon>
        <taxon>Lactobacillaceae</taxon>
        <taxon>Xylocopilactobacillus</taxon>
    </lineage>
</organism>
<dbReference type="EMBL" id="AP026801">
    <property type="protein sequence ID" value="BDR55779.1"/>
    <property type="molecule type" value="Genomic_DNA"/>
</dbReference>
<dbReference type="AlphaFoldDB" id="A0AAU9CWP8"/>
<evidence type="ECO:0000313" key="2">
    <source>
        <dbReference type="Proteomes" id="UP001321804"/>
    </source>
</evidence>
<dbReference type="Proteomes" id="UP001321804">
    <property type="component" value="Chromosome"/>
</dbReference>
<protein>
    <submittedName>
        <fullName evidence="1">Uncharacterized protein</fullName>
    </submittedName>
</protein>
<proteinExistence type="predicted"/>
<gene>
    <name evidence="1" type="ORF">KIMC2_03410</name>
</gene>